<accession>A0A165CNU9</accession>
<dbReference type="InParanoid" id="A0A165CNU9"/>
<feature type="compositionally biased region" description="Low complexity" evidence="1">
    <location>
        <begin position="80"/>
        <end position="90"/>
    </location>
</feature>
<dbReference type="EMBL" id="KV424125">
    <property type="protein sequence ID" value="KZT51117.1"/>
    <property type="molecule type" value="Genomic_DNA"/>
</dbReference>
<reference evidence="2 3" key="1">
    <citation type="journal article" date="2016" name="Mol. Biol. Evol.">
        <title>Comparative Genomics of Early-Diverging Mushroom-Forming Fungi Provides Insights into the Origins of Lignocellulose Decay Capabilities.</title>
        <authorList>
            <person name="Nagy L.G."/>
            <person name="Riley R."/>
            <person name="Tritt A."/>
            <person name="Adam C."/>
            <person name="Daum C."/>
            <person name="Floudas D."/>
            <person name="Sun H."/>
            <person name="Yadav J.S."/>
            <person name="Pangilinan J."/>
            <person name="Larsson K.H."/>
            <person name="Matsuura K."/>
            <person name="Barry K."/>
            <person name="Labutti K."/>
            <person name="Kuo R."/>
            <person name="Ohm R.A."/>
            <person name="Bhattacharya S.S."/>
            <person name="Shirouzu T."/>
            <person name="Yoshinaga Y."/>
            <person name="Martin F.M."/>
            <person name="Grigoriev I.V."/>
            <person name="Hibbett D.S."/>
        </authorList>
    </citation>
    <scope>NUCLEOTIDE SEQUENCE [LARGE SCALE GENOMIC DNA]</scope>
    <source>
        <strain evidence="2 3">HHB12733</strain>
    </source>
</reference>
<dbReference type="AlphaFoldDB" id="A0A165CNU9"/>
<feature type="region of interest" description="Disordered" evidence="1">
    <location>
        <begin position="29"/>
        <end position="62"/>
    </location>
</feature>
<evidence type="ECO:0000256" key="1">
    <source>
        <dbReference type="SAM" id="MobiDB-lite"/>
    </source>
</evidence>
<proteinExistence type="predicted"/>
<name>A0A165CNU9_9BASI</name>
<evidence type="ECO:0000313" key="3">
    <source>
        <dbReference type="Proteomes" id="UP000076842"/>
    </source>
</evidence>
<gene>
    <name evidence="2" type="ORF">CALCODRAFT_488181</name>
</gene>
<feature type="region of interest" description="Disordered" evidence="1">
    <location>
        <begin position="77"/>
        <end position="96"/>
    </location>
</feature>
<dbReference type="OrthoDB" id="2116030at2759"/>
<keyword evidence="3" id="KW-1185">Reference proteome</keyword>
<sequence>MRAGIRLLAQVGHAYKPMIHFLGKGRPTREHLHSAKEPGGSCLTPRNAGIAEAHHPGPHPMAPADILERFSAFTEHFKHSGGASQAPSGASSGGEGEGAAYRYFWEAPERVWVKGRTIDEAEMEAIDSGGASKW</sequence>
<organism evidence="2 3">
    <name type="scientific">Calocera cornea HHB12733</name>
    <dbReference type="NCBI Taxonomy" id="1353952"/>
    <lineage>
        <taxon>Eukaryota</taxon>
        <taxon>Fungi</taxon>
        <taxon>Dikarya</taxon>
        <taxon>Basidiomycota</taxon>
        <taxon>Agaricomycotina</taxon>
        <taxon>Dacrymycetes</taxon>
        <taxon>Dacrymycetales</taxon>
        <taxon>Dacrymycetaceae</taxon>
        <taxon>Calocera</taxon>
    </lineage>
</organism>
<evidence type="ECO:0000313" key="2">
    <source>
        <dbReference type="EMBL" id="KZT51117.1"/>
    </source>
</evidence>
<dbReference type="Proteomes" id="UP000076842">
    <property type="component" value="Unassembled WGS sequence"/>
</dbReference>
<protein>
    <submittedName>
        <fullName evidence="2">Uncharacterized protein</fullName>
    </submittedName>
</protein>